<name>A0ABN7TGD4_9BACL</name>
<evidence type="ECO:0008006" key="8">
    <source>
        <dbReference type="Google" id="ProtNLM"/>
    </source>
</evidence>
<protein>
    <recommendedName>
        <fullName evidence="8">NAD(P)-dependent oxidoreductase</fullName>
    </recommendedName>
</protein>
<evidence type="ECO:0000256" key="3">
    <source>
        <dbReference type="SAM" id="MobiDB-lite"/>
    </source>
</evidence>
<comment type="similarity">
    <text evidence="1">Belongs to the HIBADH-related family.</text>
</comment>
<sequence length="318" mass="33010">MEKNDPNMLRNENIAKEKAEDDANRGSNDRFPVTVLGMGPMGRALAGAFLKNGHPTTVWNRTPGKADRLAAQGAVNAATAAEAAAASPLVIVCVLDYNAVQTILESAGAALKGRTVVCLTADTPERAREAAAWAAARGVDYLDGAIMTPTVTIGSPAAVVLYSGPEAVFEAHRGTLASIGGTATHLGTDPGRAAAYDIALLDLFWTTMSGYAHAVALAGAEHIAASDFAVHAQGIAAIMPAIMVDLARQVDEGRYPGDQSNLFSAAAAMDHIIHASQARGIDVNVLNAAKAFVQRAIDEGHGGDSFSRLTEMLRKPSA</sequence>
<dbReference type="InterPro" id="IPR006115">
    <property type="entry name" value="6PGDH_NADP-bd"/>
</dbReference>
<feature type="compositionally biased region" description="Basic and acidic residues" evidence="3">
    <location>
        <begin position="13"/>
        <end position="28"/>
    </location>
</feature>
<proteinExistence type="inferred from homology"/>
<keyword evidence="2" id="KW-0560">Oxidoreductase</keyword>
<dbReference type="RefSeq" id="WP_218097748.1">
    <property type="nucleotide sequence ID" value="NZ_CAJVCE010000003.1"/>
</dbReference>
<organism evidence="6 7">
    <name type="scientific">Paenibacillus allorhizosphaerae</name>
    <dbReference type="NCBI Taxonomy" id="2849866"/>
    <lineage>
        <taxon>Bacteria</taxon>
        <taxon>Bacillati</taxon>
        <taxon>Bacillota</taxon>
        <taxon>Bacilli</taxon>
        <taxon>Bacillales</taxon>
        <taxon>Paenibacillaceae</taxon>
        <taxon>Paenibacillus</taxon>
    </lineage>
</organism>
<accession>A0ABN7TGD4</accession>
<dbReference type="InterPro" id="IPR015815">
    <property type="entry name" value="HIBADH-related"/>
</dbReference>
<dbReference type="Pfam" id="PF03446">
    <property type="entry name" value="NAD_binding_2"/>
    <property type="match status" value="1"/>
</dbReference>
<evidence type="ECO:0000256" key="2">
    <source>
        <dbReference type="ARBA" id="ARBA00023002"/>
    </source>
</evidence>
<comment type="caution">
    <text evidence="6">The sequence shown here is derived from an EMBL/GenBank/DDBJ whole genome shotgun (WGS) entry which is preliminary data.</text>
</comment>
<dbReference type="PANTHER" id="PTHR43580:SF2">
    <property type="entry name" value="CYTOKINE-LIKE NUCLEAR FACTOR N-PAC"/>
    <property type="match status" value="1"/>
</dbReference>
<reference evidence="6 7" key="1">
    <citation type="submission" date="2021-06" db="EMBL/GenBank/DDBJ databases">
        <authorList>
            <person name="Criscuolo A."/>
        </authorList>
    </citation>
    <scope>NUCLEOTIDE SEQUENCE [LARGE SCALE GENOMIC DNA]</scope>
    <source>
        <strain evidence="7">CIP 111802</strain>
    </source>
</reference>
<gene>
    <name evidence="6" type="ORF">PAECIP111802_01409</name>
</gene>
<evidence type="ECO:0000256" key="1">
    <source>
        <dbReference type="ARBA" id="ARBA00009080"/>
    </source>
</evidence>
<feature type="domain" description="NADPH-dependent reductive aminase-like C-terminal" evidence="5">
    <location>
        <begin position="189"/>
        <end position="315"/>
    </location>
</feature>
<evidence type="ECO:0000259" key="4">
    <source>
        <dbReference type="Pfam" id="PF03446"/>
    </source>
</evidence>
<keyword evidence="7" id="KW-1185">Reference proteome</keyword>
<dbReference type="Proteomes" id="UP000730618">
    <property type="component" value="Unassembled WGS sequence"/>
</dbReference>
<evidence type="ECO:0000313" key="6">
    <source>
        <dbReference type="EMBL" id="CAG7627979.1"/>
    </source>
</evidence>
<evidence type="ECO:0000313" key="7">
    <source>
        <dbReference type="Proteomes" id="UP000730618"/>
    </source>
</evidence>
<dbReference type="PIRSF" id="PIRSF000103">
    <property type="entry name" value="HIBADH"/>
    <property type="match status" value="1"/>
</dbReference>
<evidence type="ECO:0000259" key="5">
    <source>
        <dbReference type="Pfam" id="PF21761"/>
    </source>
</evidence>
<dbReference type="InterPro" id="IPR048666">
    <property type="entry name" value="RedAm-like_C"/>
</dbReference>
<feature type="region of interest" description="Disordered" evidence="3">
    <location>
        <begin position="1"/>
        <end position="28"/>
    </location>
</feature>
<dbReference type="PANTHER" id="PTHR43580">
    <property type="entry name" value="OXIDOREDUCTASE GLYR1-RELATED"/>
    <property type="match status" value="1"/>
</dbReference>
<dbReference type="Pfam" id="PF21761">
    <property type="entry name" value="RedAm-like_C"/>
    <property type="match status" value="1"/>
</dbReference>
<dbReference type="InterPro" id="IPR051265">
    <property type="entry name" value="HIBADH-related_NP60_sf"/>
</dbReference>
<dbReference type="EMBL" id="CAJVCE010000003">
    <property type="protein sequence ID" value="CAG7627979.1"/>
    <property type="molecule type" value="Genomic_DNA"/>
</dbReference>
<feature type="domain" description="6-phosphogluconate dehydrogenase NADP-binding" evidence="4">
    <location>
        <begin position="33"/>
        <end position="187"/>
    </location>
</feature>